<sequence length="111" mass="12930">MVSAEPQDTVPDQLTIAYWNASHAPPTTTVDIDPKLRDEWVSAYKEDQEFKSVYQEAPQWENWKAGQRFLRSQDGMLFFRDADFHSRLCVPMAFRTSLLTLLHEDPMETAH</sequence>
<dbReference type="AlphaFoldDB" id="A0A0D7BI18"/>
<organism evidence="1 2">
    <name type="scientific">Cylindrobasidium torrendii FP15055 ss-10</name>
    <dbReference type="NCBI Taxonomy" id="1314674"/>
    <lineage>
        <taxon>Eukaryota</taxon>
        <taxon>Fungi</taxon>
        <taxon>Dikarya</taxon>
        <taxon>Basidiomycota</taxon>
        <taxon>Agaricomycotina</taxon>
        <taxon>Agaricomycetes</taxon>
        <taxon>Agaricomycetidae</taxon>
        <taxon>Agaricales</taxon>
        <taxon>Marasmiineae</taxon>
        <taxon>Physalacriaceae</taxon>
        <taxon>Cylindrobasidium</taxon>
    </lineage>
</organism>
<dbReference type="EMBL" id="KN880473">
    <property type="protein sequence ID" value="KIY70137.1"/>
    <property type="molecule type" value="Genomic_DNA"/>
</dbReference>
<accession>A0A0D7BI18</accession>
<protein>
    <submittedName>
        <fullName evidence="1">Uncharacterized protein</fullName>
    </submittedName>
</protein>
<feature type="non-terminal residue" evidence="1">
    <location>
        <position position="111"/>
    </location>
</feature>
<evidence type="ECO:0000313" key="1">
    <source>
        <dbReference type="EMBL" id="KIY70137.1"/>
    </source>
</evidence>
<dbReference type="STRING" id="1314674.A0A0D7BI18"/>
<reference evidence="1 2" key="1">
    <citation type="journal article" date="2015" name="Fungal Genet. Biol.">
        <title>Evolution of novel wood decay mechanisms in Agaricales revealed by the genome sequences of Fistulina hepatica and Cylindrobasidium torrendii.</title>
        <authorList>
            <person name="Floudas D."/>
            <person name="Held B.W."/>
            <person name="Riley R."/>
            <person name="Nagy L.G."/>
            <person name="Koehler G."/>
            <person name="Ransdell A.S."/>
            <person name="Younus H."/>
            <person name="Chow J."/>
            <person name="Chiniquy J."/>
            <person name="Lipzen A."/>
            <person name="Tritt A."/>
            <person name="Sun H."/>
            <person name="Haridas S."/>
            <person name="LaButti K."/>
            <person name="Ohm R.A."/>
            <person name="Kues U."/>
            <person name="Blanchette R.A."/>
            <person name="Grigoriev I.V."/>
            <person name="Minto R.E."/>
            <person name="Hibbett D.S."/>
        </authorList>
    </citation>
    <scope>NUCLEOTIDE SEQUENCE [LARGE SCALE GENOMIC DNA]</scope>
    <source>
        <strain evidence="1 2">FP15055 ss-10</strain>
    </source>
</reference>
<name>A0A0D7BI18_9AGAR</name>
<proteinExistence type="predicted"/>
<dbReference type="OrthoDB" id="3245961at2759"/>
<evidence type="ECO:0000313" key="2">
    <source>
        <dbReference type="Proteomes" id="UP000054007"/>
    </source>
</evidence>
<dbReference type="Proteomes" id="UP000054007">
    <property type="component" value="Unassembled WGS sequence"/>
</dbReference>
<gene>
    <name evidence="1" type="ORF">CYLTODRAFT_348250</name>
</gene>
<keyword evidence="2" id="KW-1185">Reference proteome</keyword>